<protein>
    <recommendedName>
        <fullName evidence="10">E3 ubiquitin-protein ligase</fullName>
        <ecNumber evidence="10">2.3.2.27</ecNumber>
    </recommendedName>
</protein>
<name>A0A0K3CEZ9_RHOTO</name>
<dbReference type="Proteomes" id="UP000239560">
    <property type="component" value="Unassembled WGS sequence"/>
</dbReference>
<dbReference type="GO" id="GO:0000151">
    <property type="term" value="C:ubiquitin ligase complex"/>
    <property type="evidence" value="ECO:0007669"/>
    <property type="project" value="TreeGrafter"/>
</dbReference>
<dbReference type="InterPro" id="IPR055194">
    <property type="entry name" value="UBR1-like_WH"/>
</dbReference>
<accession>A0A0K3CEZ9</accession>
<evidence type="ECO:0000259" key="12">
    <source>
        <dbReference type="PROSITE" id="PS51157"/>
    </source>
</evidence>
<dbReference type="InterPro" id="IPR044046">
    <property type="entry name" value="E3_ligase_UBR-like_C"/>
</dbReference>
<dbReference type="EMBL" id="CWKI01000006">
    <property type="protein sequence ID" value="CTR07528.1"/>
    <property type="molecule type" value="Genomic_DNA"/>
</dbReference>
<proteinExistence type="inferred from homology"/>
<feature type="region of interest" description="Disordered" evidence="11">
    <location>
        <begin position="259"/>
        <end position="292"/>
    </location>
</feature>
<comment type="function">
    <text evidence="10">Ubiquitin ligase protein which is a component of the N-end rule pathway. Recognizes and binds to proteins bearing specific N-terminal residues that are destabilizing according to the N-end rule, leading to their ubiquitination and subsequent degradation.</text>
</comment>
<dbReference type="UniPathway" id="UPA00143"/>
<evidence type="ECO:0000256" key="4">
    <source>
        <dbReference type="ARBA" id="ARBA00022723"/>
    </source>
</evidence>
<dbReference type="GO" id="GO:0061630">
    <property type="term" value="F:ubiquitin protein ligase activity"/>
    <property type="evidence" value="ECO:0007669"/>
    <property type="project" value="UniProtKB-UniRule"/>
</dbReference>
<feature type="zinc finger region" description="UBR-type" evidence="9">
    <location>
        <begin position="135"/>
        <end position="212"/>
    </location>
</feature>
<evidence type="ECO:0000313" key="14">
    <source>
        <dbReference type="EMBL" id="PRQ74484.1"/>
    </source>
</evidence>
<keyword evidence="3 10" id="KW-0808">Transferase</keyword>
<evidence type="ECO:0000256" key="2">
    <source>
        <dbReference type="ARBA" id="ARBA00004906"/>
    </source>
</evidence>
<dbReference type="GO" id="GO:0005737">
    <property type="term" value="C:cytoplasm"/>
    <property type="evidence" value="ECO:0007669"/>
    <property type="project" value="TreeGrafter"/>
</dbReference>
<dbReference type="EC" id="2.3.2.27" evidence="10"/>
<dbReference type="SUPFAM" id="SSF46785">
    <property type="entry name" value="Winged helix' DNA-binding domain"/>
    <property type="match status" value="1"/>
</dbReference>
<dbReference type="InterPro" id="IPR036390">
    <property type="entry name" value="WH_DNA-bd_sf"/>
</dbReference>
<keyword evidence="7 10" id="KW-0862">Zinc</keyword>
<reference evidence="14 16" key="2">
    <citation type="journal article" date="2018" name="Elife">
        <title>Functional genomics of lipid metabolism in the oleaginous yeast Rhodosporidium toruloides.</title>
        <authorList>
            <person name="Coradetti S.T."/>
            <person name="Pinel D."/>
            <person name="Geiselman G."/>
            <person name="Ito M."/>
            <person name="Mondo S."/>
            <person name="Reilly M.C."/>
            <person name="Cheng Y.F."/>
            <person name="Bauer S."/>
            <person name="Grigoriev I."/>
            <person name="Gladden J.M."/>
            <person name="Simmons B.A."/>
            <person name="Brem R."/>
            <person name="Arkin A.P."/>
            <person name="Skerker J.M."/>
        </authorList>
    </citation>
    <scope>NUCLEOTIDE SEQUENCE [LARGE SCALE GENOMIC DNA]</scope>
    <source>
        <strain evidence="14 16">NBRC 0880</strain>
    </source>
</reference>
<dbReference type="CDD" id="cd19673">
    <property type="entry name" value="UBR-box_UBR3"/>
    <property type="match status" value="1"/>
</dbReference>
<organism evidence="13 15">
    <name type="scientific">Rhodotorula toruloides</name>
    <name type="common">Yeast</name>
    <name type="synonym">Rhodosporidium toruloides</name>
    <dbReference type="NCBI Taxonomy" id="5286"/>
    <lineage>
        <taxon>Eukaryota</taxon>
        <taxon>Fungi</taxon>
        <taxon>Dikarya</taxon>
        <taxon>Basidiomycota</taxon>
        <taxon>Pucciniomycotina</taxon>
        <taxon>Microbotryomycetes</taxon>
        <taxon>Sporidiobolales</taxon>
        <taxon>Sporidiobolaceae</taxon>
        <taxon>Rhodotorula</taxon>
    </lineage>
</organism>
<dbReference type="EMBL" id="LCTV02000006">
    <property type="protein sequence ID" value="PRQ74484.1"/>
    <property type="molecule type" value="Genomic_DNA"/>
</dbReference>
<dbReference type="GO" id="GO:0071596">
    <property type="term" value="P:ubiquitin-dependent protein catabolic process via the N-end rule pathway"/>
    <property type="evidence" value="ECO:0007669"/>
    <property type="project" value="UniProtKB-UniRule"/>
</dbReference>
<dbReference type="Gene3D" id="2.10.110.30">
    <property type="match status" value="1"/>
</dbReference>
<evidence type="ECO:0000256" key="3">
    <source>
        <dbReference type="ARBA" id="ARBA00022679"/>
    </source>
</evidence>
<evidence type="ECO:0000256" key="6">
    <source>
        <dbReference type="ARBA" id="ARBA00022786"/>
    </source>
</evidence>
<feature type="region of interest" description="Disordered" evidence="11">
    <location>
        <begin position="79"/>
        <end position="105"/>
    </location>
</feature>
<dbReference type="PANTHER" id="PTHR21497">
    <property type="entry name" value="UBIQUITIN LIGASE E3 ALPHA-RELATED"/>
    <property type="match status" value="1"/>
</dbReference>
<sequence length="2024" mass="222933">MATMLPFQLQHAQQQPQGPAYPDSQVALSLSPSSLASFFDSLAKPANYSLASPTARARVKSALYNWALNPDSPVKNLFLPTSDAKGKGPATESSAGSDASTASQDIEDGWTLRSAQSQAFASSSKGIASASTRGQPCGHVFKSGESVYRCRDCGIDATCVLCARCFHASGHAKAGHDVTVSVHSGVGAGCCDCGDVEAWKEGCHTDCKYHGVDAGTDEMEEGQDLEQDDEQLVQAALSRVRETLEVSLDWALDVLSRSPTSFTPPRRAEEVTGAAPPAPLTVGDDEDTNATPRPPTAASLAAFIRQRADAAHELADLLQQVDDEGEEDIEADEQDLLDAENAEGAFQLPPEVEQALEQYRRGITVPAVETYNPHPSSSPPADTAPASTQRLAPCHEPPFAVVLWNDERHSFAEVIDQVSRATGCSRAAASGVAQRVDSKGRDVVLISQSAEECVRVAKRIGVIELGVTVRTAIETWREQVAVEIVLLSLSDLLHCRVGRGADGPRMMKELVAGVWLDKKKGGDGKSRFQSWARIEERLWKEPRKGFQEGAIGLLGVSADVRLKLSTQYAEIYSSLAESYLLSDREPENSFIFFGVQVFTVPSVSAYLIDKEDFFETILEVLVSFFTGQLTDDRKHLVLPPEPSFGTEVNLDSPLLSKQKRYFQLFNDLQHLISSPLAQKALFKWTALHAQVIELFGLFHNMNAQTRAVGTHVEYENDQWITAFNLTIQLARLARTFGEAKRTWIVDGVSDQSPGYEFQRALQGVLAHLLLHPFWDIAAERGIWRRISLLPASAGESSVGLSLENRISTRPVSFHHPLHWMLAEVFKGMTAWPSMREWASSVGRNSVREWVFDLLAVRPELSSLQAFLCVLDVPLSTVVLVAQIRAGIWVRNGFGIRAQNLHYRDYSLRETTYEQDVFFLQTALVVLEPSEFVAPLIDRFELRDWLVENRVPPNAVFEPEQALNLLDEMLNLVITLVTDPTYVAPLNDAVALRRELLHYLAFGPTTYSDLIRRISERFSDNPKVDRILSEIATFKPPSGTNDQGLYSLREELLDEVDPWFARYTKNQREEAEKILKAALRKKGNMAASDADPVIVPRKLAVSPDASGPFVDLPRILGSDALLVLVYHAIRAGQALQPLSPPAELADAPESPPSPYFSESVVDQALQLALLASVEHPDAFAAFAVKPLPVSVDDRTEDSLAHALVRVEEDDRLTAVWPKAKWLLDRLAEHHGALVSSLRKQPEMITDQNALSSEAQAAETKKAAAKARQAAIMKQFQQAQSAFLQNVDDEEDEDDEFAMEDDSPAEAAVPKVDFGSCIVCQDQLEDSAAFGMLAFVQGSNLIRLYPAGEQNEPAYQHELLSVPTSLDRALPDRPYGVAGRKDGLVDRSIVGEDGLAHGFPQSTRSGMYASSCGHMMHLACFDNYVRSLEQRHHQQRTRNHPENLERREFVCPLCKSLGNVLLPAKSDSPAFQPYQGGFDSRTLAEWGQADADPIEEGATLDQFDETLAKRVDKLSLRFDDGKSAFKPWRATMALPMLLPGHFNENEGRMIARLLQVVTALQNEIGGPYNSIATLSQDVMSYTVSCLEVATRGTDEPSWAISDANLRLVQGFCGVLQSLTRLMTQSVESERIAAVSVRQRLGGIFSHDSKFAAVAFTTVDPLNSVLEAAVCMPSAFYRVVSVAFYTALAQNLLSIYKSWRKSDSEVQVLTARDVSDPERAEYLALAQIRDVFFNDTHALVSPIPNLDPADLALTLGKHLHAQATVFLRRVAIVARAVLGATPDATVGSDRTELSRLVDLLRIPPPHAVFSTDITHDSDVATLRQHIAACRVSTIQKLLPKVDVEHDHSVAERADTLTSDVSIAPLEHVVPYELLGLPDKLDTLLALSIEAKCRRCDNVPENPALCLFCGEVLCSQSFCCMVGEEDAAHGECNEHMWTCAGSVGLYYLIKRNAILYLHADRGAFSSPPYLDSHGEVDVGARRIRSQFPQFLHRGRYDELRKLWLSQGIPTFVARKLDATTDQGGWTTF</sequence>
<gene>
    <name evidence="13" type="primary">FGENESH: predicted gene_6.311</name>
    <name evidence="14" type="ORF">AAT19DRAFT_14837</name>
    <name evidence="13" type="ORF">BN2166_0033890</name>
</gene>
<evidence type="ECO:0000256" key="11">
    <source>
        <dbReference type="SAM" id="MobiDB-lite"/>
    </source>
</evidence>
<evidence type="ECO:0000256" key="9">
    <source>
        <dbReference type="PROSITE-ProRule" id="PRU00508"/>
    </source>
</evidence>
<dbReference type="Gene3D" id="1.10.10.2670">
    <property type="entry name" value="E3 ubiquitin-protein ligase"/>
    <property type="match status" value="1"/>
</dbReference>
<dbReference type="Pfam" id="PF18995">
    <property type="entry name" value="PRT6_C"/>
    <property type="match status" value="1"/>
</dbReference>
<dbReference type="Pfam" id="PF22960">
    <property type="entry name" value="WHD_UBR1"/>
    <property type="match status" value="1"/>
</dbReference>
<keyword evidence="6 10" id="KW-0833">Ubl conjugation pathway</keyword>
<reference evidence="13 15" key="1">
    <citation type="submission" date="2015-07" db="EMBL/GenBank/DDBJ databases">
        <authorList>
            <person name="Cajimat M.N.B."/>
            <person name="Milazzo M.L."/>
            <person name="Fulhorst C.F."/>
        </authorList>
    </citation>
    <scope>NUCLEOTIDE SEQUENCE [LARGE SCALE GENOMIC DNA]</scope>
    <source>
        <strain evidence="13">Single colony</strain>
    </source>
</reference>
<feature type="region of interest" description="Disordered" evidence="11">
    <location>
        <begin position="1"/>
        <end position="24"/>
    </location>
</feature>
<feature type="region of interest" description="Disordered" evidence="11">
    <location>
        <begin position="368"/>
        <end position="391"/>
    </location>
</feature>
<dbReference type="SMART" id="SM00396">
    <property type="entry name" value="ZnF_UBR1"/>
    <property type="match status" value="1"/>
</dbReference>
<dbReference type="InterPro" id="IPR042065">
    <property type="entry name" value="E3_ELL-like"/>
</dbReference>
<feature type="compositionally biased region" description="Low complexity" evidence="11">
    <location>
        <begin position="379"/>
        <end position="388"/>
    </location>
</feature>
<evidence type="ECO:0000313" key="15">
    <source>
        <dbReference type="Proteomes" id="UP000199069"/>
    </source>
</evidence>
<comment type="catalytic activity">
    <reaction evidence="1 10">
        <text>S-ubiquitinyl-[E2 ubiquitin-conjugating enzyme]-L-cysteine + [acceptor protein]-L-lysine = [E2 ubiquitin-conjugating enzyme]-L-cysteine + N(6)-ubiquitinyl-[acceptor protein]-L-lysine.</text>
        <dbReference type="EC" id="2.3.2.27"/>
    </reaction>
</comment>
<dbReference type="InterPro" id="IPR039164">
    <property type="entry name" value="UBR1-like"/>
</dbReference>
<dbReference type="OrthoDB" id="26387at2759"/>
<evidence type="ECO:0000256" key="8">
    <source>
        <dbReference type="ARBA" id="ARBA00046341"/>
    </source>
</evidence>
<keyword evidence="15" id="KW-1185">Reference proteome</keyword>
<dbReference type="GO" id="GO:0016567">
    <property type="term" value="P:protein ubiquitination"/>
    <property type="evidence" value="ECO:0007669"/>
    <property type="project" value="UniProtKB-UniRule"/>
</dbReference>
<dbReference type="Proteomes" id="UP000199069">
    <property type="component" value="Unassembled WGS sequence"/>
</dbReference>
<comment type="similarity">
    <text evidence="8 10">Belongs to the E3 ubiquitin-protein ligase UBR1-like family.</text>
</comment>
<dbReference type="Pfam" id="PF02617">
    <property type="entry name" value="ClpS"/>
    <property type="match status" value="1"/>
</dbReference>
<dbReference type="InterPro" id="IPR014719">
    <property type="entry name" value="Ribosomal_bL12_C/ClpS-like"/>
</dbReference>
<keyword evidence="5 10" id="KW-0863">Zinc-finger</keyword>
<dbReference type="PROSITE" id="PS51157">
    <property type="entry name" value="ZF_UBR"/>
    <property type="match status" value="1"/>
</dbReference>
<dbReference type="InterPro" id="IPR003126">
    <property type="entry name" value="Znf_UBR"/>
</dbReference>
<dbReference type="GO" id="GO:0008270">
    <property type="term" value="F:zinc ion binding"/>
    <property type="evidence" value="ECO:0007669"/>
    <property type="project" value="UniProtKB-UniRule"/>
</dbReference>
<evidence type="ECO:0000313" key="13">
    <source>
        <dbReference type="EMBL" id="CTR07528.1"/>
    </source>
</evidence>
<dbReference type="InterPro" id="IPR003769">
    <property type="entry name" value="ClpS_core"/>
</dbReference>
<dbReference type="OMA" id="GEASYMC"/>
<dbReference type="STRING" id="5286.A0A0K3CEZ9"/>
<feature type="compositionally biased region" description="Polar residues" evidence="11">
    <location>
        <begin position="91"/>
        <end position="104"/>
    </location>
</feature>
<keyword evidence="4 10" id="KW-0479">Metal-binding</keyword>
<dbReference type="CDD" id="cd16482">
    <property type="entry name" value="RING-H2_UBR1-like"/>
    <property type="match status" value="1"/>
</dbReference>
<feature type="domain" description="UBR-type" evidence="12">
    <location>
        <begin position="135"/>
        <end position="212"/>
    </location>
</feature>
<evidence type="ECO:0000256" key="7">
    <source>
        <dbReference type="ARBA" id="ARBA00022833"/>
    </source>
</evidence>
<evidence type="ECO:0000256" key="1">
    <source>
        <dbReference type="ARBA" id="ARBA00000900"/>
    </source>
</evidence>
<evidence type="ECO:0000256" key="5">
    <source>
        <dbReference type="ARBA" id="ARBA00022771"/>
    </source>
</evidence>
<evidence type="ECO:0000313" key="16">
    <source>
        <dbReference type="Proteomes" id="UP000239560"/>
    </source>
</evidence>
<dbReference type="Pfam" id="PF02207">
    <property type="entry name" value="zf-UBR"/>
    <property type="match status" value="1"/>
</dbReference>
<dbReference type="SUPFAM" id="SSF54736">
    <property type="entry name" value="ClpS-like"/>
    <property type="match status" value="1"/>
</dbReference>
<comment type="pathway">
    <text evidence="2 10">Protein modification; protein ubiquitination.</text>
</comment>
<dbReference type="PANTHER" id="PTHR21497:SF24">
    <property type="entry name" value="E3 UBIQUITIN-PROTEIN LIGASE UBR1"/>
    <property type="match status" value="1"/>
</dbReference>
<dbReference type="Gene3D" id="3.30.1390.10">
    <property type="match status" value="1"/>
</dbReference>
<evidence type="ECO:0000256" key="10">
    <source>
        <dbReference type="RuleBase" id="RU366018"/>
    </source>
</evidence>
<dbReference type="FunFam" id="2.10.110.30:FF:000002">
    <property type="entry name" value="Putative e3 ubiquitin-protein ligase ubr3"/>
    <property type="match status" value="1"/>
</dbReference>